<keyword evidence="2" id="KW-0808">Transferase</keyword>
<sequence>MKHVFDNVTLLITNYNRSLSLENLLKTFQKIDCCFGAVIVTDDGSQSNHVDHIKKLQQTIPFQLLTSPQNRGAGYNMNKGQRAVKTPYTLFVEDDFEPSAQFPLILREALDQLENQSDLDIVRFYAYFQYPYLKPFSTNFSEMVFSPLATDYRKVHYYSDHPHLRRSSFLDKFGMFDETVSPDQTEYRMCISFLQNKGKGLFYNDYNGLFFHNNLLEGSTIQRSGWRKNTGPALKFLQSIYRQVKHNYDIHFMKFSFN</sequence>
<organism evidence="2 3">
    <name type="scientific">Spirosoma pollinicola</name>
    <dbReference type="NCBI Taxonomy" id="2057025"/>
    <lineage>
        <taxon>Bacteria</taxon>
        <taxon>Pseudomonadati</taxon>
        <taxon>Bacteroidota</taxon>
        <taxon>Cytophagia</taxon>
        <taxon>Cytophagales</taxon>
        <taxon>Cytophagaceae</taxon>
        <taxon>Spirosoma</taxon>
    </lineage>
</organism>
<keyword evidence="3" id="KW-1185">Reference proteome</keyword>
<evidence type="ECO:0000313" key="2">
    <source>
        <dbReference type="EMBL" id="AUD05763.1"/>
    </source>
</evidence>
<accession>A0A2K8Z7B4</accession>
<dbReference type="KEGG" id="spir:CWM47_30305"/>
<dbReference type="RefSeq" id="WP_100992316.1">
    <property type="nucleotide sequence ID" value="NZ_CP025096.1"/>
</dbReference>
<dbReference type="GO" id="GO:0016740">
    <property type="term" value="F:transferase activity"/>
    <property type="evidence" value="ECO:0007669"/>
    <property type="project" value="UniProtKB-KW"/>
</dbReference>
<dbReference type="EMBL" id="CP025096">
    <property type="protein sequence ID" value="AUD05763.1"/>
    <property type="molecule type" value="Genomic_DNA"/>
</dbReference>
<gene>
    <name evidence="2" type="ORF">CWM47_30305</name>
</gene>
<dbReference type="Pfam" id="PF00535">
    <property type="entry name" value="Glycos_transf_2"/>
    <property type="match status" value="1"/>
</dbReference>
<protein>
    <submittedName>
        <fullName evidence="2">Glycosyl transferase family 2</fullName>
    </submittedName>
</protein>
<dbReference type="AlphaFoldDB" id="A0A2K8Z7B4"/>
<dbReference type="Proteomes" id="UP000232883">
    <property type="component" value="Chromosome"/>
</dbReference>
<proteinExistence type="predicted"/>
<reference evidence="2 3" key="1">
    <citation type="submission" date="2017-11" db="EMBL/GenBank/DDBJ databases">
        <title>Taxonomic description and genome sequences of Spirosoma HA7 sp. nov., isolated from pollen microhabitat of Corylus avellana.</title>
        <authorList>
            <person name="Ambika Manirajan B."/>
            <person name="Suarez C."/>
            <person name="Ratering S."/>
            <person name="Geissler-Plaum R."/>
            <person name="Cardinale M."/>
            <person name="Sylvia S."/>
        </authorList>
    </citation>
    <scope>NUCLEOTIDE SEQUENCE [LARGE SCALE GENOMIC DNA]</scope>
    <source>
        <strain evidence="2 3">HA7</strain>
    </source>
</reference>
<evidence type="ECO:0000313" key="3">
    <source>
        <dbReference type="Proteomes" id="UP000232883"/>
    </source>
</evidence>
<dbReference type="OrthoDB" id="744361at2"/>
<dbReference type="InterPro" id="IPR001173">
    <property type="entry name" value="Glyco_trans_2-like"/>
</dbReference>
<feature type="domain" description="Glycosyltransferase 2-like" evidence="1">
    <location>
        <begin position="10"/>
        <end position="171"/>
    </location>
</feature>
<evidence type="ECO:0000259" key="1">
    <source>
        <dbReference type="Pfam" id="PF00535"/>
    </source>
</evidence>
<dbReference type="InterPro" id="IPR029044">
    <property type="entry name" value="Nucleotide-diphossugar_trans"/>
</dbReference>
<dbReference type="SUPFAM" id="SSF53448">
    <property type="entry name" value="Nucleotide-diphospho-sugar transferases"/>
    <property type="match status" value="1"/>
</dbReference>
<dbReference type="Gene3D" id="3.90.550.10">
    <property type="entry name" value="Spore Coat Polysaccharide Biosynthesis Protein SpsA, Chain A"/>
    <property type="match status" value="1"/>
</dbReference>
<name>A0A2K8Z7B4_9BACT</name>